<dbReference type="RefSeq" id="WP_218124332.1">
    <property type="nucleotide sequence ID" value="NZ_FNKY01000001.1"/>
</dbReference>
<keyword evidence="4" id="KW-1185">Reference proteome</keyword>
<accession>A0ABY0THT6</accession>
<evidence type="ECO:0000259" key="2">
    <source>
        <dbReference type="Pfam" id="PF07589"/>
    </source>
</evidence>
<name>A0ABY0THT6_9PROT</name>
<comment type="caution">
    <text evidence="3">The sequence shown here is derived from an EMBL/GenBank/DDBJ whole genome shotgun (WGS) entry which is preliminary data.</text>
</comment>
<dbReference type="EMBL" id="FNKY01000001">
    <property type="protein sequence ID" value="SDQ85875.1"/>
    <property type="molecule type" value="Genomic_DNA"/>
</dbReference>
<dbReference type="NCBIfam" id="TIGR02595">
    <property type="entry name" value="PEP_CTERM"/>
    <property type="match status" value="1"/>
</dbReference>
<evidence type="ECO:0000313" key="4">
    <source>
        <dbReference type="Proteomes" id="UP000183471"/>
    </source>
</evidence>
<gene>
    <name evidence="3" type="ORF">SAMN05216402_2575</name>
</gene>
<proteinExistence type="predicted"/>
<keyword evidence="1" id="KW-0732">Signal</keyword>
<dbReference type="Proteomes" id="UP000183471">
    <property type="component" value="Unassembled WGS sequence"/>
</dbReference>
<feature type="domain" description="Ice-binding protein C-terminal" evidence="2">
    <location>
        <begin position="188"/>
        <end position="211"/>
    </location>
</feature>
<protein>
    <submittedName>
        <fullName evidence="3">PEP-CTERM protein-sorting domain-containing protein</fullName>
    </submittedName>
</protein>
<organism evidence="3 4">
    <name type="scientific">Nitrosospira multiformis</name>
    <dbReference type="NCBI Taxonomy" id="1231"/>
    <lineage>
        <taxon>Bacteria</taxon>
        <taxon>Pseudomonadati</taxon>
        <taxon>Pseudomonadota</taxon>
        <taxon>Betaproteobacteria</taxon>
        <taxon>Nitrosomonadales</taxon>
        <taxon>Nitrosomonadaceae</taxon>
        <taxon>Nitrosospira</taxon>
    </lineage>
</organism>
<evidence type="ECO:0000256" key="1">
    <source>
        <dbReference type="SAM" id="SignalP"/>
    </source>
</evidence>
<sequence>MNRFKKRLRLAVASSVAGSLLALAPVTHAAPNTFDDNTFGVAYGVSNGGSNPFFPIFQADATGSASSVEVANASGWTVDTMGNTLSLTWNKAAEFMNSGSPAFIGFKITDTGNHLADFLGASVTNTTYTPSTYGNLVEGFDQAHVTFDANNIYVNLNTAMWHAAPMASMGDPLRDHIALSVNFQSAPPIPEPETYAMLLAGLGLMGAIVRRHQRSLGNHGE</sequence>
<reference evidence="3 4" key="1">
    <citation type="submission" date="2016-10" db="EMBL/GenBank/DDBJ databases">
        <authorList>
            <person name="Varghese N."/>
            <person name="Submissions S."/>
        </authorList>
    </citation>
    <scope>NUCLEOTIDE SEQUENCE [LARGE SCALE GENOMIC DNA]</scope>
    <source>
        <strain evidence="3 4">Nl1</strain>
    </source>
</reference>
<feature type="signal peptide" evidence="1">
    <location>
        <begin position="1"/>
        <end position="29"/>
    </location>
</feature>
<dbReference type="Pfam" id="PF07589">
    <property type="entry name" value="PEP-CTERM"/>
    <property type="match status" value="1"/>
</dbReference>
<evidence type="ECO:0000313" key="3">
    <source>
        <dbReference type="EMBL" id="SDQ85875.1"/>
    </source>
</evidence>
<feature type="chain" id="PRO_5045463640" evidence="1">
    <location>
        <begin position="30"/>
        <end position="221"/>
    </location>
</feature>
<dbReference type="InterPro" id="IPR013424">
    <property type="entry name" value="Ice-binding_C"/>
</dbReference>